<keyword evidence="2" id="KW-0732">Signal</keyword>
<evidence type="ECO:0000313" key="4">
    <source>
        <dbReference type="Proteomes" id="UP000231501"/>
    </source>
</evidence>
<evidence type="ECO:0000256" key="2">
    <source>
        <dbReference type="SAM" id="SignalP"/>
    </source>
</evidence>
<dbReference type="Proteomes" id="UP000231501">
    <property type="component" value="Unassembled WGS sequence"/>
</dbReference>
<proteinExistence type="predicted"/>
<reference evidence="3 4" key="1">
    <citation type="submission" date="2017-11" db="EMBL/GenBank/DDBJ databases">
        <title>Draft genome sequence of Mitsuaria sp. HWN-4.</title>
        <authorList>
            <person name="Gundlapally S.R."/>
        </authorList>
    </citation>
    <scope>NUCLEOTIDE SEQUENCE [LARGE SCALE GENOMIC DNA]</scope>
    <source>
        <strain evidence="3 4">HWN-4</strain>
    </source>
</reference>
<keyword evidence="4" id="KW-1185">Reference proteome</keyword>
<sequence>MTSMLTIRSATWLLSGVLAGLAPAIGAGAWATPQATGKADKADKVDKADRADPQARAVRHLRFGTADRPFAADSPWNARPIGVTLGSFEIPKAKNFPTMEDGKWSTGVFVAASDDPPVTVLPLPGRKGIWDPDAEAMREQITIPRWPAGVVPAAAADGHGDIVDPVDRVIHSFNVLRFIDGQWRADQYAWTRLDGRGWGEPGHYFQGARAAAVPTMGGLVRAKEIDDGDELFRHALAMSLSHTGLSADPAYIFPATSADTGAKSNTGQIPQGALMMLPPDFDVSPIEDPLLRKVARTLKVYGAYVVDRNVETPFVIYVEMGANKSPMKRGWHPAFAAQLDRVRGALRQVTAVERWVDGNGRPMSMEAPQNQMSLRGPWRRGGAEATAMKAAGAGPNADAGRPPGVYDTRRQAVVFPPGEGIAVQVNDSGRSLQPVTWARPEAGKRYKLTATATGGAKLQLQLLDADRRTTLFDSGELADGASKTFEWPQGQGAVRLTVRSGPGPGESSVGGTLVPLEGPSPSSTRAPAGSGGERSAR</sequence>
<dbReference type="EMBL" id="PEOG01000072">
    <property type="protein sequence ID" value="PIM51275.1"/>
    <property type="molecule type" value="Genomic_DNA"/>
</dbReference>
<organism evidence="3 4">
    <name type="scientific">Roseateles chitinivorans</name>
    <dbReference type="NCBI Taxonomy" id="2917965"/>
    <lineage>
        <taxon>Bacteria</taxon>
        <taxon>Pseudomonadati</taxon>
        <taxon>Pseudomonadota</taxon>
        <taxon>Betaproteobacteria</taxon>
        <taxon>Burkholderiales</taxon>
        <taxon>Sphaerotilaceae</taxon>
        <taxon>Roseateles</taxon>
    </lineage>
</organism>
<feature type="signal peptide" evidence="2">
    <location>
        <begin position="1"/>
        <end position="29"/>
    </location>
</feature>
<protein>
    <submittedName>
        <fullName evidence="3">Atrophin-1 multi-domain protein</fullName>
    </submittedName>
</protein>
<feature type="chain" id="PRO_5013587275" evidence="2">
    <location>
        <begin position="30"/>
        <end position="537"/>
    </location>
</feature>
<accession>A0A2G9C4I1</accession>
<feature type="region of interest" description="Disordered" evidence="1">
    <location>
        <begin position="497"/>
        <end position="537"/>
    </location>
</feature>
<evidence type="ECO:0000256" key="1">
    <source>
        <dbReference type="SAM" id="MobiDB-lite"/>
    </source>
</evidence>
<gene>
    <name evidence="3" type="ORF">CS062_20645</name>
</gene>
<dbReference type="AlphaFoldDB" id="A0A2G9C4I1"/>
<feature type="region of interest" description="Disordered" evidence="1">
    <location>
        <begin position="33"/>
        <end position="53"/>
    </location>
</feature>
<evidence type="ECO:0000313" key="3">
    <source>
        <dbReference type="EMBL" id="PIM51275.1"/>
    </source>
</evidence>
<feature type="compositionally biased region" description="Basic and acidic residues" evidence="1">
    <location>
        <begin position="38"/>
        <end position="53"/>
    </location>
</feature>
<comment type="caution">
    <text evidence="3">The sequence shown here is derived from an EMBL/GenBank/DDBJ whole genome shotgun (WGS) entry which is preliminary data.</text>
</comment>
<name>A0A2G9C4I1_9BURK</name>